<keyword evidence="4" id="KW-0378">Hydrolase</keyword>
<keyword evidence="6" id="KW-0106">Calcium</keyword>
<dbReference type="GO" id="GO:0006508">
    <property type="term" value="P:proteolysis"/>
    <property type="evidence" value="ECO:0007669"/>
    <property type="project" value="UniProtKB-KW"/>
</dbReference>
<dbReference type="InterPro" id="IPR036852">
    <property type="entry name" value="Peptidase_S8/S53_dom_sf"/>
</dbReference>
<organism evidence="10 11">
    <name type="scientific">Mastacembelus armatus</name>
    <name type="common">zig-zag eel</name>
    <dbReference type="NCBI Taxonomy" id="205130"/>
    <lineage>
        <taxon>Eukaryota</taxon>
        <taxon>Metazoa</taxon>
        <taxon>Chordata</taxon>
        <taxon>Craniata</taxon>
        <taxon>Vertebrata</taxon>
        <taxon>Euteleostomi</taxon>
        <taxon>Actinopterygii</taxon>
        <taxon>Neopterygii</taxon>
        <taxon>Teleostei</taxon>
        <taxon>Neoteleostei</taxon>
        <taxon>Acanthomorphata</taxon>
        <taxon>Anabantaria</taxon>
        <taxon>Synbranchiformes</taxon>
        <taxon>Mastacembelidae</taxon>
        <taxon>Mastacembelus</taxon>
    </lineage>
</organism>
<evidence type="ECO:0000256" key="7">
    <source>
        <dbReference type="ARBA" id="ARBA00023145"/>
    </source>
</evidence>
<dbReference type="GO" id="GO:0007417">
    <property type="term" value="P:central nervous system development"/>
    <property type="evidence" value="ECO:0007669"/>
    <property type="project" value="TreeGrafter"/>
</dbReference>
<dbReference type="GO" id="GO:0046872">
    <property type="term" value="F:metal ion binding"/>
    <property type="evidence" value="ECO:0007669"/>
    <property type="project" value="UniProtKB-KW"/>
</dbReference>
<comment type="cofactor">
    <cofactor evidence="1">
        <name>Ca(2+)</name>
        <dbReference type="ChEBI" id="CHEBI:29108"/>
    </cofactor>
</comment>
<evidence type="ECO:0000256" key="2">
    <source>
        <dbReference type="ARBA" id="ARBA00022670"/>
    </source>
</evidence>
<dbReference type="GO" id="GO:0004252">
    <property type="term" value="F:serine-type endopeptidase activity"/>
    <property type="evidence" value="ECO:0007669"/>
    <property type="project" value="InterPro"/>
</dbReference>
<keyword evidence="3" id="KW-0479">Metal-binding</keyword>
<evidence type="ECO:0000256" key="3">
    <source>
        <dbReference type="ARBA" id="ARBA00022723"/>
    </source>
</evidence>
<keyword evidence="11" id="KW-1185">Reference proteome</keyword>
<dbReference type="SUPFAM" id="SSF52743">
    <property type="entry name" value="Subtilisin-like"/>
    <property type="match status" value="1"/>
</dbReference>
<dbReference type="GO" id="GO:0008240">
    <property type="term" value="F:tripeptidyl-peptidase activity"/>
    <property type="evidence" value="ECO:0007669"/>
    <property type="project" value="TreeGrafter"/>
</dbReference>
<dbReference type="SMART" id="SM00944">
    <property type="entry name" value="Pro-kuma_activ"/>
    <property type="match status" value="1"/>
</dbReference>
<reference evidence="10" key="2">
    <citation type="submission" date="2025-09" db="UniProtKB">
        <authorList>
            <consortium name="Ensembl"/>
        </authorList>
    </citation>
    <scope>IDENTIFICATION</scope>
</reference>
<dbReference type="GeneTree" id="ENSGT00390000008684"/>
<dbReference type="AlphaFoldDB" id="A0A7N8WWX6"/>
<sequence length="497" mass="54602">MSCKQRHVLISVSFSNSCSYLPICKLFFLRVTEDWTHVGRVEPTEDLQLTFALKQQNVKLLEETLKQVSDPDSAQYGKHLSLDEVSSLVRPSLLTQKVVHHWLQSHGIRNCLTVHTQDFLQCTMTAEVAETLLPGSRFHRYTRDGQSVVRSSAPYSVHDDVHQHLDFVGGLHRFPAKRQEVIKEQRLSKAGIHLGVTPAILRARYNLTSTDVGKAHNNSQAVAQFLEQYYHPADLAEFMSIYGRSFQHLSQVDRVVGTQGGGKAGLEASLDIEYIMSTGANIPTWVFTNPGDSGAGCKHLGKGQNSFRPSFPASSPYVTTVGGTSFKNPFKVTYEVTDYISGGGFSNIFKMPDYQVSAVTGYLKTVATTLPPQSYFNVSGRAYPDIAALSDNYWVVINRVPVPWVSGTSASTPVVGGMLSLINDQRLLKGLPVLGFLNPLLYKLKGQALFDVTEGCHASCLDEQVQGNGFCAAPSWDPVTGWGTPNYPALLAALLVD</sequence>
<accession>A0A7N8WWX6</accession>
<evidence type="ECO:0000256" key="4">
    <source>
        <dbReference type="ARBA" id="ARBA00022801"/>
    </source>
</evidence>
<evidence type="ECO:0000256" key="6">
    <source>
        <dbReference type="ARBA" id="ARBA00022837"/>
    </source>
</evidence>
<dbReference type="Proteomes" id="UP000261640">
    <property type="component" value="Unplaced"/>
</dbReference>
<dbReference type="InterPro" id="IPR015366">
    <property type="entry name" value="S53_propep"/>
</dbReference>
<dbReference type="InterPro" id="IPR050819">
    <property type="entry name" value="Tripeptidyl-peptidase_I"/>
</dbReference>
<evidence type="ECO:0000256" key="1">
    <source>
        <dbReference type="ARBA" id="ARBA00001913"/>
    </source>
</evidence>
<dbReference type="PANTHER" id="PTHR14218">
    <property type="entry name" value="PROTEASE S8 TRIPEPTIDYL PEPTIDASE I CLN2"/>
    <property type="match status" value="1"/>
</dbReference>
<keyword evidence="5" id="KW-0720">Serine protease</keyword>
<name>A0A7N8WWX6_9TELE</name>
<keyword evidence="2" id="KW-0645">Protease</keyword>
<proteinExistence type="predicted"/>
<dbReference type="Ensembl" id="ENSMAMT00000059993.1">
    <property type="protein sequence ID" value="ENSMAMP00000042433.1"/>
    <property type="gene ID" value="ENSMAMG00000001541.2"/>
</dbReference>
<dbReference type="CDD" id="cd04056">
    <property type="entry name" value="Peptidases_S53"/>
    <property type="match status" value="1"/>
</dbReference>
<evidence type="ECO:0000259" key="9">
    <source>
        <dbReference type="PROSITE" id="PS51695"/>
    </source>
</evidence>
<keyword evidence="7" id="KW-0865">Zymogen</keyword>
<dbReference type="CDD" id="cd11377">
    <property type="entry name" value="Pro-peptidase_S53"/>
    <property type="match status" value="1"/>
</dbReference>
<dbReference type="SUPFAM" id="SSF54897">
    <property type="entry name" value="Protease propeptides/inhibitors"/>
    <property type="match status" value="1"/>
</dbReference>
<reference evidence="10" key="1">
    <citation type="submission" date="2025-08" db="UniProtKB">
        <authorList>
            <consortium name="Ensembl"/>
        </authorList>
    </citation>
    <scope>IDENTIFICATION</scope>
</reference>
<evidence type="ECO:0000256" key="8">
    <source>
        <dbReference type="PROSITE-ProRule" id="PRU01032"/>
    </source>
</evidence>
<dbReference type="Gene3D" id="3.40.50.200">
    <property type="entry name" value="Peptidase S8/S53 domain"/>
    <property type="match status" value="2"/>
</dbReference>
<dbReference type="PANTHER" id="PTHR14218:SF15">
    <property type="entry name" value="TRIPEPTIDYL-PEPTIDASE 1"/>
    <property type="match status" value="1"/>
</dbReference>
<comment type="caution">
    <text evidence="8">Lacks conserved residue(s) required for the propagation of feature annotation.</text>
</comment>
<dbReference type="PROSITE" id="PS51695">
    <property type="entry name" value="SEDOLISIN"/>
    <property type="match status" value="1"/>
</dbReference>
<evidence type="ECO:0000313" key="10">
    <source>
        <dbReference type="Ensembl" id="ENSMAMP00000042433.1"/>
    </source>
</evidence>
<dbReference type="Pfam" id="PF09286">
    <property type="entry name" value="Pro-kuma_activ"/>
    <property type="match status" value="1"/>
</dbReference>
<evidence type="ECO:0000256" key="5">
    <source>
        <dbReference type="ARBA" id="ARBA00022825"/>
    </source>
</evidence>
<evidence type="ECO:0000313" key="11">
    <source>
        <dbReference type="Proteomes" id="UP000261640"/>
    </source>
</evidence>
<feature type="domain" description="Peptidase S53" evidence="9">
    <location>
        <begin position="123"/>
        <end position="497"/>
    </location>
</feature>
<protein>
    <submittedName>
        <fullName evidence="10">Tripeptidyl peptidase I</fullName>
    </submittedName>
</protein>
<dbReference type="InterPro" id="IPR030400">
    <property type="entry name" value="Sedolisin_dom"/>
</dbReference>